<keyword evidence="1" id="KW-0472">Membrane</keyword>
<reference evidence="2 3" key="1">
    <citation type="submission" date="2024-06" db="EMBL/GenBank/DDBJ databases">
        <title>Chitinophaga defluvii sp. nov., isolated from municipal sewage.</title>
        <authorList>
            <person name="Zhang L."/>
        </authorList>
    </citation>
    <scope>NUCLEOTIDE SEQUENCE [LARGE SCALE GENOMIC DNA]</scope>
    <source>
        <strain evidence="2 3">H8</strain>
    </source>
</reference>
<evidence type="ECO:0000256" key="1">
    <source>
        <dbReference type="SAM" id="Phobius"/>
    </source>
</evidence>
<keyword evidence="1" id="KW-0812">Transmembrane</keyword>
<evidence type="ECO:0000313" key="2">
    <source>
        <dbReference type="EMBL" id="MET6998669.1"/>
    </source>
</evidence>
<dbReference type="RefSeq" id="WP_354661312.1">
    <property type="nucleotide sequence ID" value="NZ_JBEXAC010000002.1"/>
</dbReference>
<dbReference type="Proteomes" id="UP001549749">
    <property type="component" value="Unassembled WGS sequence"/>
</dbReference>
<name>A0ABV2T6L6_9BACT</name>
<proteinExistence type="predicted"/>
<protein>
    <recommendedName>
        <fullName evidence="4">Conjugative transposon protein TraK</fullName>
    </recommendedName>
</protein>
<sequence length="160" mass="18607">MKRKENKAHGEQEEKRNILKEKMSKGVHVVQSSWAQWMLRRTRSIPPNRMRIILILFVVSVGSYCAWLTYGGITGKSVSFFSITPIKKPAHATGMDSSQIMIPHLSDAEYKRIGRFRLYMDSLARSPTGKRIYDSIIHHRPGLMDSIGYIEKYYRQFKNK</sequence>
<accession>A0ABV2T6L6</accession>
<keyword evidence="1" id="KW-1133">Transmembrane helix</keyword>
<organism evidence="2 3">
    <name type="scientific">Chitinophaga defluvii</name>
    <dbReference type="NCBI Taxonomy" id="3163343"/>
    <lineage>
        <taxon>Bacteria</taxon>
        <taxon>Pseudomonadati</taxon>
        <taxon>Bacteroidota</taxon>
        <taxon>Chitinophagia</taxon>
        <taxon>Chitinophagales</taxon>
        <taxon>Chitinophagaceae</taxon>
        <taxon>Chitinophaga</taxon>
    </lineage>
</organism>
<keyword evidence="3" id="KW-1185">Reference proteome</keyword>
<comment type="caution">
    <text evidence="2">The sequence shown here is derived from an EMBL/GenBank/DDBJ whole genome shotgun (WGS) entry which is preliminary data.</text>
</comment>
<feature type="transmembrane region" description="Helical" evidence="1">
    <location>
        <begin position="50"/>
        <end position="70"/>
    </location>
</feature>
<gene>
    <name evidence="2" type="ORF">ABR189_14895</name>
</gene>
<evidence type="ECO:0008006" key="4">
    <source>
        <dbReference type="Google" id="ProtNLM"/>
    </source>
</evidence>
<evidence type="ECO:0000313" key="3">
    <source>
        <dbReference type="Proteomes" id="UP001549749"/>
    </source>
</evidence>
<dbReference type="EMBL" id="JBEXAC010000002">
    <property type="protein sequence ID" value="MET6998669.1"/>
    <property type="molecule type" value="Genomic_DNA"/>
</dbReference>